<protein>
    <submittedName>
        <fullName evidence="1">Uncharacterized protein</fullName>
    </submittedName>
</protein>
<accession>A0A0B0PUN3</accession>
<organism evidence="1 2">
    <name type="scientific">Gossypium arboreum</name>
    <name type="common">Tree cotton</name>
    <name type="synonym">Gossypium nanking</name>
    <dbReference type="NCBI Taxonomy" id="29729"/>
    <lineage>
        <taxon>Eukaryota</taxon>
        <taxon>Viridiplantae</taxon>
        <taxon>Streptophyta</taxon>
        <taxon>Embryophyta</taxon>
        <taxon>Tracheophyta</taxon>
        <taxon>Spermatophyta</taxon>
        <taxon>Magnoliopsida</taxon>
        <taxon>eudicotyledons</taxon>
        <taxon>Gunneridae</taxon>
        <taxon>Pentapetalae</taxon>
        <taxon>rosids</taxon>
        <taxon>malvids</taxon>
        <taxon>Malvales</taxon>
        <taxon>Malvaceae</taxon>
        <taxon>Malvoideae</taxon>
        <taxon>Gossypium</taxon>
    </lineage>
</organism>
<dbReference type="Proteomes" id="UP000032142">
    <property type="component" value="Unassembled WGS sequence"/>
</dbReference>
<reference evidence="2" key="1">
    <citation type="submission" date="2014-09" db="EMBL/GenBank/DDBJ databases">
        <authorList>
            <person name="Mudge J."/>
            <person name="Ramaraj T."/>
            <person name="Lindquist I.E."/>
            <person name="Bharti A.K."/>
            <person name="Sundararajan A."/>
            <person name="Cameron C.T."/>
            <person name="Woodward J.E."/>
            <person name="May G.D."/>
            <person name="Brubaker C."/>
            <person name="Broadhvest J."/>
            <person name="Wilkins T.A."/>
        </authorList>
    </citation>
    <scope>NUCLEOTIDE SEQUENCE</scope>
    <source>
        <strain evidence="2">cv. AKA8401</strain>
    </source>
</reference>
<evidence type="ECO:0000313" key="1">
    <source>
        <dbReference type="EMBL" id="KHG30183.1"/>
    </source>
</evidence>
<gene>
    <name evidence="1" type="ORF">F383_13585</name>
</gene>
<sequence length="16" mass="1838">MMHCMGMGLYGSEEVY</sequence>
<dbReference type="EMBL" id="KN454879">
    <property type="protein sequence ID" value="KHG30183.1"/>
    <property type="molecule type" value="Genomic_DNA"/>
</dbReference>
<dbReference type="AlphaFoldDB" id="A0A0B0PUN3"/>
<evidence type="ECO:0000313" key="2">
    <source>
        <dbReference type="Proteomes" id="UP000032142"/>
    </source>
</evidence>
<keyword evidence="2" id="KW-1185">Reference proteome</keyword>
<proteinExistence type="predicted"/>
<name>A0A0B0PUN3_GOSAR</name>